<keyword evidence="5 8" id="KW-0812">Transmembrane</keyword>
<dbReference type="InterPro" id="IPR006702">
    <property type="entry name" value="CASP_dom"/>
</dbReference>
<evidence type="ECO:0000256" key="7">
    <source>
        <dbReference type="ARBA" id="ARBA00023136"/>
    </source>
</evidence>
<feature type="domain" description="Casparian strip membrane protein" evidence="9">
    <location>
        <begin position="4"/>
        <end position="112"/>
    </location>
</feature>
<dbReference type="KEGG" id="qsa:O6P43_005246"/>
<gene>
    <name evidence="10" type="ORF">O6P43_005246</name>
</gene>
<dbReference type="PANTHER" id="PTHR33573">
    <property type="entry name" value="CASP-LIKE PROTEIN 4A4"/>
    <property type="match status" value="1"/>
</dbReference>
<evidence type="ECO:0000256" key="8">
    <source>
        <dbReference type="RuleBase" id="RU361233"/>
    </source>
</evidence>
<evidence type="ECO:0000256" key="3">
    <source>
        <dbReference type="ARBA" id="ARBA00011489"/>
    </source>
</evidence>
<keyword evidence="4 8" id="KW-1003">Cell membrane</keyword>
<name>A0AAD7Q5P8_QUISA</name>
<dbReference type="EMBL" id="JARAOO010000003">
    <property type="protein sequence ID" value="KAJ7975304.1"/>
    <property type="molecule type" value="Genomic_DNA"/>
</dbReference>
<evidence type="ECO:0000313" key="11">
    <source>
        <dbReference type="Proteomes" id="UP001163823"/>
    </source>
</evidence>
<evidence type="ECO:0000256" key="1">
    <source>
        <dbReference type="ARBA" id="ARBA00004651"/>
    </source>
</evidence>
<feature type="transmembrane region" description="Helical" evidence="8">
    <location>
        <begin position="47"/>
        <end position="75"/>
    </location>
</feature>
<organism evidence="10 11">
    <name type="scientific">Quillaja saponaria</name>
    <name type="common">Soap bark tree</name>
    <dbReference type="NCBI Taxonomy" id="32244"/>
    <lineage>
        <taxon>Eukaryota</taxon>
        <taxon>Viridiplantae</taxon>
        <taxon>Streptophyta</taxon>
        <taxon>Embryophyta</taxon>
        <taxon>Tracheophyta</taxon>
        <taxon>Spermatophyta</taxon>
        <taxon>Magnoliopsida</taxon>
        <taxon>eudicotyledons</taxon>
        <taxon>Gunneridae</taxon>
        <taxon>Pentapetalae</taxon>
        <taxon>rosids</taxon>
        <taxon>fabids</taxon>
        <taxon>Fabales</taxon>
        <taxon>Quillajaceae</taxon>
        <taxon>Quillaja</taxon>
    </lineage>
</organism>
<dbReference type="Pfam" id="PF04535">
    <property type="entry name" value="CASP_dom"/>
    <property type="match status" value="1"/>
</dbReference>
<comment type="subunit">
    <text evidence="3 8">Homodimer and heterodimers.</text>
</comment>
<dbReference type="AlphaFoldDB" id="A0AAD7Q5P8"/>
<keyword evidence="7 8" id="KW-0472">Membrane</keyword>
<evidence type="ECO:0000256" key="2">
    <source>
        <dbReference type="ARBA" id="ARBA00007651"/>
    </source>
</evidence>
<dbReference type="Proteomes" id="UP001163823">
    <property type="component" value="Chromosome 3"/>
</dbReference>
<accession>A0AAD7Q5P8</accession>
<feature type="transmembrane region" description="Helical" evidence="8">
    <location>
        <begin position="96"/>
        <end position="113"/>
    </location>
</feature>
<comment type="caution">
    <text evidence="8">Lacks conserved residue(s) required for the propagation of feature annotation.</text>
</comment>
<sequence length="176" mass="19489">MAKPIANSMLVLRIFTLAASAASIGLIVTNNITFSVDNSKRFFKDVIAYRFVLAVAAITAAYILIQLPFAIYYAVKEKRMIRGGYLREFDFYGDKVISLLLASGVAAGFAVSIELKRFFDELFDQFQVPKDDVTRSTNDNFFDRGYIATGVLTVGLICMVVCSVLSSVNRNKGFFG</sequence>
<feature type="transmembrane region" description="Helical" evidence="8">
    <location>
        <begin position="146"/>
        <end position="168"/>
    </location>
</feature>
<keyword evidence="6 8" id="KW-1133">Transmembrane helix</keyword>
<protein>
    <recommendedName>
        <fullName evidence="8">CASP-like protein</fullName>
    </recommendedName>
</protein>
<dbReference type="PANTHER" id="PTHR33573:SF17">
    <property type="entry name" value="CASP-LIKE PROTEIN 4D1"/>
    <property type="match status" value="1"/>
</dbReference>
<reference evidence="10" key="1">
    <citation type="journal article" date="2023" name="Science">
        <title>Elucidation of the pathway for biosynthesis of saponin adjuvants from the soapbark tree.</title>
        <authorList>
            <person name="Reed J."/>
            <person name="Orme A."/>
            <person name="El-Demerdash A."/>
            <person name="Owen C."/>
            <person name="Martin L.B.B."/>
            <person name="Misra R.C."/>
            <person name="Kikuchi S."/>
            <person name="Rejzek M."/>
            <person name="Martin A.C."/>
            <person name="Harkess A."/>
            <person name="Leebens-Mack J."/>
            <person name="Louveau T."/>
            <person name="Stephenson M.J."/>
            <person name="Osbourn A."/>
        </authorList>
    </citation>
    <scope>NUCLEOTIDE SEQUENCE</scope>
    <source>
        <strain evidence="10">S10</strain>
    </source>
</reference>
<dbReference type="GO" id="GO:0005886">
    <property type="term" value="C:plasma membrane"/>
    <property type="evidence" value="ECO:0007669"/>
    <property type="project" value="UniProtKB-SubCell"/>
</dbReference>
<evidence type="ECO:0000256" key="4">
    <source>
        <dbReference type="ARBA" id="ARBA00022475"/>
    </source>
</evidence>
<proteinExistence type="inferred from homology"/>
<evidence type="ECO:0000256" key="5">
    <source>
        <dbReference type="ARBA" id="ARBA00022692"/>
    </source>
</evidence>
<comment type="subcellular location">
    <subcellularLocation>
        <location evidence="1 8">Cell membrane</location>
        <topology evidence="1 8">Multi-pass membrane protein</topology>
    </subcellularLocation>
</comment>
<evidence type="ECO:0000256" key="6">
    <source>
        <dbReference type="ARBA" id="ARBA00022989"/>
    </source>
</evidence>
<comment type="caution">
    <text evidence="10">The sequence shown here is derived from an EMBL/GenBank/DDBJ whole genome shotgun (WGS) entry which is preliminary data.</text>
</comment>
<comment type="similarity">
    <text evidence="2 8">Belongs to the Casparian strip membrane proteins (CASP) family.</text>
</comment>
<evidence type="ECO:0000259" key="9">
    <source>
        <dbReference type="Pfam" id="PF04535"/>
    </source>
</evidence>
<evidence type="ECO:0000313" key="10">
    <source>
        <dbReference type="EMBL" id="KAJ7975304.1"/>
    </source>
</evidence>
<keyword evidence="11" id="KW-1185">Reference proteome</keyword>